<dbReference type="EMBL" id="SLWA01000003">
    <property type="protein sequence ID" value="TCN58721.1"/>
    <property type="molecule type" value="Genomic_DNA"/>
</dbReference>
<name>A0ABY2AZG8_9FLAO</name>
<proteinExistence type="predicted"/>
<organism evidence="1 2">
    <name type="scientific">Flavobacterium circumlabens</name>
    <dbReference type="NCBI Taxonomy" id="2133765"/>
    <lineage>
        <taxon>Bacteria</taxon>
        <taxon>Pseudomonadati</taxon>
        <taxon>Bacteroidota</taxon>
        <taxon>Flavobacteriia</taxon>
        <taxon>Flavobacteriales</taxon>
        <taxon>Flavobacteriaceae</taxon>
        <taxon>Flavobacterium</taxon>
    </lineage>
</organism>
<comment type="caution">
    <text evidence="1">The sequence shown here is derived from an EMBL/GenBank/DDBJ whole genome shotgun (WGS) entry which is preliminary data.</text>
</comment>
<evidence type="ECO:0000313" key="2">
    <source>
        <dbReference type="Proteomes" id="UP000295270"/>
    </source>
</evidence>
<protein>
    <submittedName>
        <fullName evidence="1">Uncharacterized protein</fullName>
    </submittedName>
</protein>
<keyword evidence="2" id="KW-1185">Reference proteome</keyword>
<dbReference type="Proteomes" id="UP000295270">
    <property type="component" value="Unassembled WGS sequence"/>
</dbReference>
<sequence length="41" mass="4952">MNFVKISKKIVYFNLKNNPKPLCFRDIFSLTKNLLKNYMRA</sequence>
<accession>A0ABY2AZG8</accession>
<evidence type="ECO:0000313" key="1">
    <source>
        <dbReference type="EMBL" id="TCN58721.1"/>
    </source>
</evidence>
<gene>
    <name evidence="1" type="ORF">EV142_103160</name>
</gene>
<reference evidence="1 2" key="1">
    <citation type="journal article" date="2015" name="Stand. Genomic Sci.">
        <title>Genomic Encyclopedia of Bacterial and Archaeal Type Strains, Phase III: the genomes of soil and plant-associated and newly described type strains.</title>
        <authorList>
            <person name="Whitman W.B."/>
            <person name="Woyke T."/>
            <person name="Klenk H.P."/>
            <person name="Zhou Y."/>
            <person name="Lilburn T.G."/>
            <person name="Beck B.J."/>
            <person name="De Vos P."/>
            <person name="Vandamme P."/>
            <person name="Eisen J.A."/>
            <person name="Garrity G."/>
            <person name="Hugenholtz P."/>
            <person name="Kyrpides N.C."/>
        </authorList>
    </citation>
    <scope>NUCLEOTIDE SEQUENCE [LARGE SCALE GENOMIC DNA]</scope>
    <source>
        <strain evidence="1 2">P5626</strain>
    </source>
</reference>